<proteinExistence type="inferred from homology"/>
<dbReference type="GO" id="GO:0022857">
    <property type="term" value="F:transmembrane transporter activity"/>
    <property type="evidence" value="ECO:0007669"/>
    <property type="project" value="InterPro"/>
</dbReference>
<evidence type="ECO:0000313" key="8">
    <source>
        <dbReference type="Proteomes" id="UP001151287"/>
    </source>
</evidence>
<gene>
    <name evidence="7" type="ORF">LUZ63_005050</name>
</gene>
<feature type="transmembrane region" description="Helical" evidence="6">
    <location>
        <begin position="325"/>
        <end position="347"/>
    </location>
</feature>
<dbReference type="AlphaFoldDB" id="A0A9Q0HSR9"/>
<dbReference type="GO" id="GO:0016020">
    <property type="term" value="C:membrane"/>
    <property type="evidence" value="ECO:0007669"/>
    <property type="project" value="UniProtKB-SubCell"/>
</dbReference>
<dbReference type="OrthoDB" id="624192at2759"/>
<keyword evidence="5 6" id="KW-0472">Membrane</keyword>
<feature type="transmembrane region" description="Helical" evidence="6">
    <location>
        <begin position="401"/>
        <end position="422"/>
    </location>
</feature>
<feature type="transmembrane region" description="Helical" evidence="6">
    <location>
        <begin position="181"/>
        <end position="202"/>
    </location>
</feature>
<sequence>MEEMVDWRGNQVNPKRHGGVRATLFLYLLVVVRSSVNAANTNLVGFFRSTHNMTIARSVILSTNFGGATWILSIVGSFVADSYVGRFKAIFYFGPLEILGYGLLAYQAHHSSLHPPQCNTKQNNANCESLQGWKTLLLYLGLFMVAIGEGFMRPSTPAFGSDQFDTNDPPQMKQKIRFFDYAAFATCFGATFGLVLVVWVQIFKGWDLGLGVCALFVLSGLLLGVVGSPFYRHRLPSGSPMTRILQVIVVAFKKRKIHVVPEKDMEDPELSDLSTDTNDGETLSRTKDLRFLDKASIYTGDTSAWSYSSISQVEETKSFLKMLPILFSSVLCYFPFALFFTLTAPVAATMNTHLRGVRIAPASLYAVSVIIQLIVLVLYNRVITPLVARFTSNKYSNVTSHLVRAGVGFVFALLATIVAALVERKRRMATDPKTLSFLWMLPQFILIGLMEVTSFVGLMEFFSNQLPERIRSLGSSMVFCIVGLSVWLDGAIVAVVSRVTRIGGDGVGWLDGRTFDTTRLDLFYGMLSVLEFVALLNFAFWARKYLQGQRSQ</sequence>
<dbReference type="Proteomes" id="UP001151287">
    <property type="component" value="Unassembled WGS sequence"/>
</dbReference>
<dbReference type="InterPro" id="IPR036259">
    <property type="entry name" value="MFS_trans_sf"/>
</dbReference>
<evidence type="ECO:0000256" key="1">
    <source>
        <dbReference type="ARBA" id="ARBA00004141"/>
    </source>
</evidence>
<organism evidence="7 8">
    <name type="scientific">Rhynchospora breviuscula</name>
    <dbReference type="NCBI Taxonomy" id="2022672"/>
    <lineage>
        <taxon>Eukaryota</taxon>
        <taxon>Viridiplantae</taxon>
        <taxon>Streptophyta</taxon>
        <taxon>Embryophyta</taxon>
        <taxon>Tracheophyta</taxon>
        <taxon>Spermatophyta</taxon>
        <taxon>Magnoliopsida</taxon>
        <taxon>Liliopsida</taxon>
        <taxon>Poales</taxon>
        <taxon>Cyperaceae</taxon>
        <taxon>Cyperoideae</taxon>
        <taxon>Rhynchosporeae</taxon>
        <taxon>Rhynchospora</taxon>
    </lineage>
</organism>
<comment type="caution">
    <text evidence="7">The sequence shown here is derived from an EMBL/GenBank/DDBJ whole genome shotgun (WGS) entry which is preliminary data.</text>
</comment>
<feature type="transmembrane region" description="Helical" evidence="6">
    <location>
        <begin position="89"/>
        <end position="106"/>
    </location>
</feature>
<dbReference type="EMBL" id="JAMQYH010000002">
    <property type="protein sequence ID" value="KAJ1696538.1"/>
    <property type="molecule type" value="Genomic_DNA"/>
</dbReference>
<dbReference type="PROSITE" id="PS01022">
    <property type="entry name" value="PTR2_1"/>
    <property type="match status" value="1"/>
</dbReference>
<dbReference type="Pfam" id="PF00854">
    <property type="entry name" value="PTR2"/>
    <property type="match status" value="1"/>
</dbReference>
<dbReference type="GO" id="GO:0006857">
    <property type="term" value="P:oligopeptide transport"/>
    <property type="evidence" value="ECO:0007669"/>
    <property type="project" value="InterPro"/>
</dbReference>
<dbReference type="PANTHER" id="PTHR11654">
    <property type="entry name" value="OLIGOPEPTIDE TRANSPORTER-RELATED"/>
    <property type="match status" value="1"/>
</dbReference>
<keyword evidence="4 6" id="KW-1133">Transmembrane helix</keyword>
<keyword evidence="3 6" id="KW-0812">Transmembrane</keyword>
<accession>A0A9Q0HSR9</accession>
<protein>
    <submittedName>
        <fullName evidence="7">Uncharacterized protein</fullName>
    </submittedName>
</protein>
<dbReference type="SUPFAM" id="SSF103473">
    <property type="entry name" value="MFS general substrate transporter"/>
    <property type="match status" value="1"/>
</dbReference>
<evidence type="ECO:0000256" key="5">
    <source>
        <dbReference type="ARBA" id="ARBA00023136"/>
    </source>
</evidence>
<dbReference type="InterPro" id="IPR000109">
    <property type="entry name" value="POT_fam"/>
</dbReference>
<evidence type="ECO:0000256" key="2">
    <source>
        <dbReference type="ARBA" id="ARBA00005982"/>
    </source>
</evidence>
<evidence type="ECO:0000256" key="3">
    <source>
        <dbReference type="ARBA" id="ARBA00022692"/>
    </source>
</evidence>
<feature type="transmembrane region" description="Helical" evidence="6">
    <location>
        <begin position="359"/>
        <end position="380"/>
    </location>
</feature>
<reference evidence="7" key="1">
    <citation type="journal article" date="2022" name="Cell">
        <title>Repeat-based holocentromeres influence genome architecture and karyotype evolution.</title>
        <authorList>
            <person name="Hofstatter P.G."/>
            <person name="Thangavel G."/>
            <person name="Lux T."/>
            <person name="Neumann P."/>
            <person name="Vondrak T."/>
            <person name="Novak P."/>
            <person name="Zhang M."/>
            <person name="Costa L."/>
            <person name="Castellani M."/>
            <person name="Scott A."/>
            <person name="Toegelov H."/>
            <person name="Fuchs J."/>
            <person name="Mata-Sucre Y."/>
            <person name="Dias Y."/>
            <person name="Vanzela A.L.L."/>
            <person name="Huettel B."/>
            <person name="Almeida C.C.S."/>
            <person name="Simkova H."/>
            <person name="Souza G."/>
            <person name="Pedrosa-Harand A."/>
            <person name="Macas J."/>
            <person name="Mayer K.F.X."/>
            <person name="Houben A."/>
            <person name="Marques A."/>
        </authorList>
    </citation>
    <scope>NUCLEOTIDE SEQUENCE</scope>
    <source>
        <strain evidence="7">RhyBre1mFocal</strain>
    </source>
</reference>
<feature type="transmembrane region" description="Helical" evidence="6">
    <location>
        <begin position="437"/>
        <end position="461"/>
    </location>
</feature>
<evidence type="ECO:0000256" key="6">
    <source>
        <dbReference type="SAM" id="Phobius"/>
    </source>
</evidence>
<comment type="subcellular location">
    <subcellularLocation>
        <location evidence="1">Membrane</location>
        <topology evidence="1">Multi-pass membrane protein</topology>
    </subcellularLocation>
</comment>
<feature type="transmembrane region" description="Helical" evidence="6">
    <location>
        <begin position="208"/>
        <end position="231"/>
    </location>
</feature>
<dbReference type="InterPro" id="IPR018456">
    <property type="entry name" value="PTR2_symporter_CS"/>
</dbReference>
<feature type="transmembrane region" description="Helical" evidence="6">
    <location>
        <begin position="473"/>
        <end position="496"/>
    </location>
</feature>
<comment type="similarity">
    <text evidence="2">Belongs to the major facilitator superfamily. Proton-dependent oligopeptide transporter (POT/PTR) (TC 2.A.17) family.</text>
</comment>
<name>A0A9Q0HSR9_9POAL</name>
<evidence type="ECO:0000256" key="4">
    <source>
        <dbReference type="ARBA" id="ARBA00022989"/>
    </source>
</evidence>
<evidence type="ECO:0000313" key="7">
    <source>
        <dbReference type="EMBL" id="KAJ1696538.1"/>
    </source>
</evidence>
<feature type="transmembrane region" description="Helical" evidence="6">
    <location>
        <begin position="59"/>
        <end position="80"/>
    </location>
</feature>
<dbReference type="Gene3D" id="1.20.1250.20">
    <property type="entry name" value="MFS general substrate transporter like domains"/>
    <property type="match status" value="1"/>
</dbReference>
<feature type="transmembrane region" description="Helical" evidence="6">
    <location>
        <begin position="522"/>
        <end position="542"/>
    </location>
</feature>
<keyword evidence="8" id="KW-1185">Reference proteome</keyword>
<feature type="transmembrane region" description="Helical" evidence="6">
    <location>
        <begin position="20"/>
        <end position="39"/>
    </location>
</feature>